<feature type="region of interest" description="Disordered" evidence="1">
    <location>
        <begin position="233"/>
        <end position="262"/>
    </location>
</feature>
<keyword evidence="4" id="KW-1185">Reference proteome</keyword>
<evidence type="ECO:0000259" key="2">
    <source>
        <dbReference type="Pfam" id="PF12550"/>
    </source>
</evidence>
<evidence type="ECO:0000256" key="1">
    <source>
        <dbReference type="SAM" id="MobiDB-lite"/>
    </source>
</evidence>
<dbReference type="Proteomes" id="UP000094336">
    <property type="component" value="Unassembled WGS sequence"/>
</dbReference>
<dbReference type="Pfam" id="PF12550">
    <property type="entry name" value="GCR1_C"/>
    <property type="match status" value="1"/>
</dbReference>
<accession>A0A1E3QMK2</accession>
<dbReference type="OrthoDB" id="4069959at2759"/>
<evidence type="ECO:0000313" key="4">
    <source>
        <dbReference type="Proteomes" id="UP000094336"/>
    </source>
</evidence>
<dbReference type="STRING" id="984486.A0A1E3QMK2"/>
<dbReference type="InterPro" id="IPR022210">
    <property type="entry name" value="TF_GCR1-like"/>
</dbReference>
<dbReference type="GeneID" id="30147185"/>
<feature type="compositionally biased region" description="Polar residues" evidence="1">
    <location>
        <begin position="233"/>
        <end position="244"/>
    </location>
</feature>
<dbReference type="GO" id="GO:0060963">
    <property type="term" value="P:positive regulation of ribosomal protein gene transcription by RNA polymerase II"/>
    <property type="evidence" value="ECO:0007669"/>
    <property type="project" value="TreeGrafter"/>
</dbReference>
<feature type="region of interest" description="Disordered" evidence="1">
    <location>
        <begin position="1"/>
        <end position="87"/>
    </location>
</feature>
<feature type="domain" description="Transcription activator GCR1-like" evidence="2">
    <location>
        <begin position="673"/>
        <end position="751"/>
    </location>
</feature>
<feature type="compositionally biased region" description="Polar residues" evidence="1">
    <location>
        <begin position="12"/>
        <end position="30"/>
    </location>
</feature>
<dbReference type="AlphaFoldDB" id="A0A1E3QMK2"/>
<feature type="compositionally biased region" description="Acidic residues" evidence="1">
    <location>
        <begin position="640"/>
        <end position="653"/>
    </location>
</feature>
<sequence length="779" mass="85769">MARKAKRKVNQKKPQATVEGSSPVSENKSLTAEDDVAPNSPTLSESDAASDLVDTFQPPSSATTVEAVVSDNSVGNKVDEGDVDNETVNSGKVAVNDETESAANESDVDADIDISLMELLPVKTLNAYNAGIEKYIEWSQSIYPDDAFFDKVTGEKAFLWLRHIAAEGKTSKLGATVPYSRSTLIHYLAGINLVYKRQIAEEIERTGDASVAWDPPRTPEVKEFLKNYGKSSQLNSVHGATPQSDELDASPRAIPPSTPPRNTLAVKRDLDDRYNGLTYSHAELKRIVHHGFVRKNPSSVLALLLARNLAYPLSKLRYIELADIRVSEPTAPFGTVLAIAKNGYVTGCVRHAEVEVCPHFAMAQAAVRRWGDAKIDFAVRGKFAGLKLFAARGSDGFQPVYATHHKSTLTKLMDGAGVGPYNVTYAGLWAAAQACRARGIPEGVIEEFIHWSAPEASLETYLADVVPEPLLALGGYATDAQETCTRDSVVPPDSLVHAVFPHLQAWRDVLAGSSSFQNHFQGATLDDVLETARMAKDAIRTLDYLARVFIEDWKFLPAKYRQEKHPVFATEAYARFRREQDAFFPANGTAVASGPFTISTMADVNEYFGYLVEENKSLRVALESLTKRVDQMSRLVQDSSDSDELAEESEDDAPFVPPPKRRRKEAVTVKHDFVFKRSPADMREVYREFTESTDGVPCPLDLEEQHGNAWRGASSSTTSQYFCRRRKVYNIVQNGIRNGLSVDEAIDALEAHYLTSGLPLLIFISGRITDASLPKALRS</sequence>
<evidence type="ECO:0000313" key="3">
    <source>
        <dbReference type="EMBL" id="ODQ78694.1"/>
    </source>
</evidence>
<dbReference type="GO" id="GO:0000978">
    <property type="term" value="F:RNA polymerase II cis-regulatory region sequence-specific DNA binding"/>
    <property type="evidence" value="ECO:0007669"/>
    <property type="project" value="TreeGrafter"/>
</dbReference>
<dbReference type="PANTHER" id="PTHR37784">
    <property type="entry name" value="PROTEIN MSN1"/>
    <property type="match status" value="1"/>
</dbReference>
<dbReference type="EMBL" id="KV454434">
    <property type="protein sequence ID" value="ODQ78694.1"/>
    <property type="molecule type" value="Genomic_DNA"/>
</dbReference>
<dbReference type="Gene3D" id="1.10.443.20">
    <property type="entry name" value="Centromere DNA-binding protein complex CBF3 subunit, domain 2"/>
    <property type="match status" value="1"/>
</dbReference>
<dbReference type="RefSeq" id="XP_018984022.1">
    <property type="nucleotide sequence ID" value="XM_019129332.1"/>
</dbReference>
<dbReference type="PANTHER" id="PTHR37784:SF2">
    <property type="entry name" value="HIGH-OSMOLARITY-INDUCED TRANSCRIPTION PROTEIN 1"/>
    <property type="match status" value="1"/>
</dbReference>
<feature type="compositionally biased region" description="Basic residues" evidence="1">
    <location>
        <begin position="1"/>
        <end position="11"/>
    </location>
</feature>
<reference evidence="4" key="1">
    <citation type="submission" date="2016-05" db="EMBL/GenBank/DDBJ databases">
        <title>Comparative genomics of biotechnologically important yeasts.</title>
        <authorList>
            <consortium name="DOE Joint Genome Institute"/>
            <person name="Riley R."/>
            <person name="Haridas S."/>
            <person name="Wolfe K.H."/>
            <person name="Lopes M.R."/>
            <person name="Hittinger C.T."/>
            <person name="Goker M."/>
            <person name="Salamov A."/>
            <person name="Wisecaver J."/>
            <person name="Long T.M."/>
            <person name="Aerts A.L."/>
            <person name="Barry K."/>
            <person name="Choi C."/>
            <person name="Clum A."/>
            <person name="Coughlan A.Y."/>
            <person name="Deshpande S."/>
            <person name="Douglass A.P."/>
            <person name="Hanson S.J."/>
            <person name="Klenk H.-P."/>
            <person name="Labutti K."/>
            <person name="Lapidus A."/>
            <person name="Lindquist E."/>
            <person name="Lipzen A."/>
            <person name="Meier-Kolthoff J.P."/>
            <person name="Ohm R.A."/>
            <person name="Otillar R.P."/>
            <person name="Pangilinan J."/>
            <person name="Peng Y."/>
            <person name="Rokas A."/>
            <person name="Rosa C.A."/>
            <person name="Scheuner C."/>
            <person name="Sibirny A.A."/>
            <person name="Slot J.C."/>
            <person name="Stielow J.B."/>
            <person name="Sun H."/>
            <person name="Kurtzman C.P."/>
            <person name="Blackwell M."/>
            <person name="Grigoriev I.V."/>
            <person name="Jeffries T.W."/>
        </authorList>
    </citation>
    <scope>NUCLEOTIDE SEQUENCE [LARGE SCALE GENOMIC DNA]</scope>
    <source>
        <strain evidence="4">NRRL Y-12698</strain>
    </source>
</reference>
<organism evidence="3 4">
    <name type="scientific">Babjeviella inositovora NRRL Y-12698</name>
    <dbReference type="NCBI Taxonomy" id="984486"/>
    <lineage>
        <taxon>Eukaryota</taxon>
        <taxon>Fungi</taxon>
        <taxon>Dikarya</taxon>
        <taxon>Ascomycota</taxon>
        <taxon>Saccharomycotina</taxon>
        <taxon>Pichiomycetes</taxon>
        <taxon>Serinales incertae sedis</taxon>
        <taxon>Babjeviella</taxon>
    </lineage>
</organism>
<proteinExistence type="predicted"/>
<dbReference type="InterPro" id="IPR038279">
    <property type="entry name" value="Ndc10_dom2_sf"/>
</dbReference>
<feature type="compositionally biased region" description="Polar residues" evidence="1">
    <location>
        <begin position="57"/>
        <end position="75"/>
    </location>
</feature>
<protein>
    <recommendedName>
        <fullName evidence="2">Transcription activator GCR1-like domain-containing protein</fullName>
    </recommendedName>
</protein>
<dbReference type="InterPro" id="IPR052146">
    <property type="entry name" value="HOT1"/>
</dbReference>
<name>A0A1E3QMK2_9ASCO</name>
<feature type="region of interest" description="Disordered" evidence="1">
    <location>
        <begin position="633"/>
        <end position="663"/>
    </location>
</feature>
<dbReference type="GO" id="GO:0000981">
    <property type="term" value="F:DNA-binding transcription factor activity, RNA polymerase II-specific"/>
    <property type="evidence" value="ECO:0007669"/>
    <property type="project" value="TreeGrafter"/>
</dbReference>
<gene>
    <name evidence="3" type="ORF">BABINDRAFT_162395</name>
</gene>